<accession>A0A1G4G3I5</accession>
<evidence type="ECO:0000313" key="1">
    <source>
        <dbReference type="EMBL" id="SCM55306.1"/>
    </source>
</evidence>
<proteinExistence type="predicted"/>
<dbReference type="RefSeq" id="WP_071135817.1">
    <property type="nucleotide sequence ID" value="NZ_LT608328.1"/>
</dbReference>
<dbReference type="Pfam" id="PF19781">
    <property type="entry name" value="DUF6266"/>
    <property type="match status" value="1"/>
</dbReference>
<dbReference type="STRING" id="1642646.ING2E5A_0227"/>
<sequence>MGTIKQGILGGFSGKVGNIVGASWRGIDYIRSMPASVHNPRTEAQMTQRNRFSLVAKMLKAFIPIIRVGFAGSVGTGKSAFSVAMSYNVRNAVIDLYPDFEINFPLVKLTSGELYGAGNASATSSGGSLDFVWDSDLLNNAAATDKVILMAFNPITGDASYNMDAATRADGSGSLAVPPTWDGELVDTYLALTSADGKLVSNSIHTGRVEVSMI</sequence>
<dbReference type="EMBL" id="LT608328">
    <property type="protein sequence ID" value="SCM55306.1"/>
    <property type="molecule type" value="Genomic_DNA"/>
</dbReference>
<organism evidence="1 2">
    <name type="scientific">Petrimonas mucosa</name>
    <dbReference type="NCBI Taxonomy" id="1642646"/>
    <lineage>
        <taxon>Bacteria</taxon>
        <taxon>Pseudomonadati</taxon>
        <taxon>Bacteroidota</taxon>
        <taxon>Bacteroidia</taxon>
        <taxon>Bacteroidales</taxon>
        <taxon>Dysgonomonadaceae</taxon>
        <taxon>Petrimonas</taxon>
    </lineage>
</organism>
<reference evidence="1 2" key="1">
    <citation type="submission" date="2016-08" db="EMBL/GenBank/DDBJ databases">
        <authorList>
            <person name="Seilhamer J.J."/>
        </authorList>
    </citation>
    <scope>NUCLEOTIDE SEQUENCE [LARGE SCALE GENOMIC DNA]</scope>
    <source>
        <strain evidence="1">ING2-E5A</strain>
    </source>
</reference>
<dbReference type="AlphaFoldDB" id="A0A1G4G3I5"/>
<name>A0A1G4G3I5_9BACT</name>
<dbReference type="Proteomes" id="UP000178485">
    <property type="component" value="Chromosome i"/>
</dbReference>
<dbReference type="KEGG" id="pmuc:ING2E5A_0227"/>
<protein>
    <submittedName>
        <fullName evidence="1">Uncharacterized protein</fullName>
    </submittedName>
</protein>
<keyword evidence="2" id="KW-1185">Reference proteome</keyword>
<gene>
    <name evidence="1" type="ORF">ING2E5A_0227</name>
</gene>
<dbReference type="InterPro" id="IPR046233">
    <property type="entry name" value="DUF6266"/>
</dbReference>
<evidence type="ECO:0000313" key="2">
    <source>
        <dbReference type="Proteomes" id="UP000178485"/>
    </source>
</evidence>